<accession>A0A8D3WWZ0</accession>
<gene>
    <name evidence="2" type="primary">ywaF</name>
    <name evidence="2" type="ORF">BMWSH_1302</name>
</gene>
<dbReference type="NCBIfam" id="TIGR02206">
    <property type="entry name" value="intg_mem_TP0381"/>
    <property type="match status" value="1"/>
</dbReference>
<feature type="transmembrane region" description="Helical" evidence="1">
    <location>
        <begin position="21"/>
        <end position="38"/>
    </location>
</feature>
<feature type="transmembrane region" description="Helical" evidence="1">
    <location>
        <begin position="210"/>
        <end position="231"/>
    </location>
</feature>
<organism evidence="2 3">
    <name type="scientific">Priestia megaterium (strain WSH-002)</name>
    <name type="common">Bacillus megaterium</name>
    <dbReference type="NCBI Taxonomy" id="1006007"/>
    <lineage>
        <taxon>Bacteria</taxon>
        <taxon>Bacillati</taxon>
        <taxon>Bacillota</taxon>
        <taxon>Bacilli</taxon>
        <taxon>Bacillales</taxon>
        <taxon>Bacillaceae</taxon>
        <taxon>Priestia</taxon>
    </lineage>
</organism>
<dbReference type="Proteomes" id="UP000001283">
    <property type="component" value="Chromosome"/>
</dbReference>
<dbReference type="EMBL" id="CP003017">
    <property type="protein sequence ID" value="AEN88186.1"/>
    <property type="molecule type" value="Genomic_DNA"/>
</dbReference>
<dbReference type="InterPro" id="IPR011737">
    <property type="entry name" value="CHP02206_TP0381"/>
</dbReference>
<dbReference type="KEGG" id="bmh:BMWSH_1302"/>
<evidence type="ECO:0000256" key="1">
    <source>
        <dbReference type="SAM" id="Phobius"/>
    </source>
</evidence>
<evidence type="ECO:0000313" key="2">
    <source>
        <dbReference type="EMBL" id="AEN88186.1"/>
    </source>
</evidence>
<feature type="transmembrane region" description="Helical" evidence="1">
    <location>
        <begin position="163"/>
        <end position="190"/>
    </location>
</feature>
<keyword evidence="1" id="KW-0472">Membrane</keyword>
<sequence>MNLFFACHPVQHSFQLFSVEHLVTLAIIVIIGAFIFLCRKQLRKKRFVFVLLSLVLIASETAYQAWEIRCHQWSAKASLPLQLSDIVVLLAAVMLITKSRFLFNFVYFAGISSSVQAMITPDLGGYAYAQFRYVQFYVSHGGVVLACCMLIATCRYEPTFRSLWVSVVFVNLYGGFIYAINRLLGANYLYMMKKPEHASLLDVLGPHPLYLVSIEGIMILSFLVLYLPFWIHKKIKGKSILLKRNANTGNL</sequence>
<dbReference type="RefSeq" id="WP_014458650.1">
    <property type="nucleotide sequence ID" value="NC_017138.1"/>
</dbReference>
<name>A0A8D3WWZ0_PRIMW</name>
<dbReference type="AlphaFoldDB" id="A0A8D3WWZ0"/>
<keyword evidence="1" id="KW-1133">Transmembrane helix</keyword>
<feature type="transmembrane region" description="Helical" evidence="1">
    <location>
        <begin position="101"/>
        <end position="119"/>
    </location>
</feature>
<evidence type="ECO:0000313" key="3">
    <source>
        <dbReference type="Proteomes" id="UP000001283"/>
    </source>
</evidence>
<proteinExistence type="predicted"/>
<protein>
    <submittedName>
        <fullName evidence="2">YwaF</fullName>
    </submittedName>
</protein>
<reference evidence="2 3" key="1">
    <citation type="journal article" date="2011" name="J. Bacteriol.">
        <title>Complete genome sequence of the industrial strain Bacillus megaterium WSH-002.</title>
        <authorList>
            <person name="Liu L."/>
            <person name="Li Y."/>
            <person name="Zhang J."/>
            <person name="Zou W."/>
            <person name="Zhou Z."/>
            <person name="Liu J."/>
            <person name="Li X."/>
            <person name="Wang L."/>
            <person name="Chen J."/>
        </authorList>
    </citation>
    <scope>NUCLEOTIDE SEQUENCE [LARGE SCALE GENOMIC DNA]</scope>
    <source>
        <strain evidence="2 3">WSH-002</strain>
    </source>
</reference>
<keyword evidence="1" id="KW-0812">Transmembrane</keyword>
<dbReference type="Pfam" id="PF14808">
    <property type="entry name" value="TMEM164"/>
    <property type="match status" value="1"/>
</dbReference>
<feature type="transmembrane region" description="Helical" evidence="1">
    <location>
        <begin position="131"/>
        <end position="151"/>
    </location>
</feature>